<dbReference type="PANTHER" id="PTHR37422:SF13">
    <property type="entry name" value="LIPOPOLYSACCHARIDE BIOSYNTHESIS PROTEIN PA4999-RELATED"/>
    <property type="match status" value="1"/>
</dbReference>
<feature type="transmembrane region" description="Helical" evidence="5">
    <location>
        <begin position="170"/>
        <end position="190"/>
    </location>
</feature>
<feature type="transmembrane region" description="Helical" evidence="5">
    <location>
        <begin position="41"/>
        <end position="57"/>
    </location>
</feature>
<feature type="transmembrane region" description="Helical" evidence="5">
    <location>
        <begin position="104"/>
        <end position="121"/>
    </location>
</feature>
<feature type="transmembrane region" description="Helical" evidence="5">
    <location>
        <begin position="128"/>
        <end position="150"/>
    </location>
</feature>
<dbReference type="InterPro" id="IPR007016">
    <property type="entry name" value="O-antigen_ligase-rel_domated"/>
</dbReference>
<dbReference type="Pfam" id="PF04932">
    <property type="entry name" value="Wzy_C"/>
    <property type="match status" value="1"/>
</dbReference>
<dbReference type="InterPro" id="IPR051533">
    <property type="entry name" value="WaaL-like"/>
</dbReference>
<evidence type="ECO:0000256" key="1">
    <source>
        <dbReference type="ARBA" id="ARBA00004141"/>
    </source>
</evidence>
<accession>A0A0F4NPF1</accession>
<evidence type="ECO:0000256" key="2">
    <source>
        <dbReference type="ARBA" id="ARBA00022692"/>
    </source>
</evidence>
<dbReference type="RefSeq" id="WP_045953952.1">
    <property type="nucleotide sequence ID" value="NZ_JXXV01000005.1"/>
</dbReference>
<feature type="domain" description="O-antigen ligase-related" evidence="6">
    <location>
        <begin position="202"/>
        <end position="334"/>
    </location>
</feature>
<comment type="caution">
    <text evidence="7">The sequence shown here is derived from an EMBL/GenBank/DDBJ whole genome shotgun (WGS) entry which is preliminary data.</text>
</comment>
<dbReference type="AlphaFoldDB" id="A0A0F4NPF1"/>
<proteinExistence type="predicted"/>
<dbReference type="PANTHER" id="PTHR37422">
    <property type="entry name" value="TEICHURONIC ACID BIOSYNTHESIS PROTEIN TUAE"/>
    <property type="match status" value="1"/>
</dbReference>
<protein>
    <recommendedName>
        <fullName evidence="6">O-antigen ligase-related domain-containing protein</fullName>
    </recommendedName>
</protein>
<dbReference type="Proteomes" id="UP000033673">
    <property type="component" value="Unassembled WGS sequence"/>
</dbReference>
<comment type="subcellular location">
    <subcellularLocation>
        <location evidence="1">Membrane</location>
        <topology evidence="1">Multi-pass membrane protein</topology>
    </subcellularLocation>
</comment>
<evidence type="ECO:0000256" key="5">
    <source>
        <dbReference type="SAM" id="Phobius"/>
    </source>
</evidence>
<evidence type="ECO:0000313" key="7">
    <source>
        <dbReference type="EMBL" id="KJY85020.1"/>
    </source>
</evidence>
<keyword evidence="3 5" id="KW-1133">Transmembrane helix</keyword>
<feature type="transmembrane region" description="Helical" evidence="5">
    <location>
        <begin position="248"/>
        <end position="269"/>
    </location>
</feature>
<feature type="transmembrane region" description="Helical" evidence="5">
    <location>
        <begin position="78"/>
        <end position="98"/>
    </location>
</feature>
<dbReference type="OrthoDB" id="5906412at2"/>
<keyword evidence="8" id="KW-1185">Reference proteome</keyword>
<evidence type="ECO:0000313" key="8">
    <source>
        <dbReference type="Proteomes" id="UP000033673"/>
    </source>
</evidence>
<feature type="transmembrane region" description="Helical" evidence="5">
    <location>
        <begin position="405"/>
        <end position="427"/>
    </location>
</feature>
<dbReference type="EMBL" id="JXXV01000005">
    <property type="protein sequence ID" value="KJY85020.1"/>
    <property type="molecule type" value="Genomic_DNA"/>
</dbReference>
<evidence type="ECO:0000256" key="4">
    <source>
        <dbReference type="ARBA" id="ARBA00023136"/>
    </source>
</evidence>
<gene>
    <name evidence="7" type="ORF">TW81_01465</name>
</gene>
<keyword evidence="2 5" id="KW-0812">Transmembrane</keyword>
<feature type="transmembrane region" description="Helical" evidence="5">
    <location>
        <begin position="219"/>
        <end position="236"/>
    </location>
</feature>
<feature type="transmembrane region" description="Helical" evidence="5">
    <location>
        <begin position="378"/>
        <end position="398"/>
    </location>
</feature>
<keyword evidence="4 5" id="KW-0472">Membrane</keyword>
<reference evidence="7 8" key="1">
    <citation type="journal article" date="2015" name="BMC Genomics">
        <title>Genome mining reveals unlocked bioactive potential of marine Gram-negative bacteria.</title>
        <authorList>
            <person name="Machado H."/>
            <person name="Sonnenschein E.C."/>
            <person name="Melchiorsen J."/>
            <person name="Gram L."/>
        </authorList>
    </citation>
    <scope>NUCLEOTIDE SEQUENCE [LARGE SCALE GENOMIC DNA]</scope>
    <source>
        <strain evidence="7 8">S2757</strain>
    </source>
</reference>
<feature type="transmembrane region" description="Helical" evidence="5">
    <location>
        <begin position="322"/>
        <end position="342"/>
    </location>
</feature>
<dbReference type="PATRIC" id="fig|579748.3.peg.302"/>
<feature type="transmembrane region" description="Helical" evidence="5">
    <location>
        <begin position="354"/>
        <end position="372"/>
    </location>
</feature>
<evidence type="ECO:0000259" key="6">
    <source>
        <dbReference type="Pfam" id="PF04932"/>
    </source>
</evidence>
<dbReference type="GO" id="GO:0016020">
    <property type="term" value="C:membrane"/>
    <property type="evidence" value="ECO:0007669"/>
    <property type="project" value="UniProtKB-SubCell"/>
</dbReference>
<name>A0A0F4NPF1_9VIBR</name>
<organism evidence="7 8">
    <name type="scientific">Vibrio galatheae</name>
    <dbReference type="NCBI Taxonomy" id="579748"/>
    <lineage>
        <taxon>Bacteria</taxon>
        <taxon>Pseudomonadati</taxon>
        <taxon>Pseudomonadota</taxon>
        <taxon>Gammaproteobacteria</taxon>
        <taxon>Vibrionales</taxon>
        <taxon>Vibrionaceae</taxon>
        <taxon>Vibrio</taxon>
    </lineage>
</organism>
<sequence length="459" mass="51760">MNQTQNSYRVLLRVALLGLVFFSLNPFIARANSFLLYDSKRIFIILLMLASLVIAVVSTRTTNDFAQEFKLTSKHNRFFIALFVLFSAFATINASYPLAATLQFLYLIGLFVLTIQIKQVVNIEKVRVLQYFTWIGLMLFLCVAIVHWLSLSQGIPVQRHTLLGFTNARFLNQVHVWLVIPIAYLGLIQIRRQRSAFALRLLLAVCISVIVATDARGEAISVIAAFVLLIILDKANRKLWWSLCWQSVLVGTAVKILLLSPIPSLVLGIPAEWTTIRTDSSGRLQLWREAWEMATFSGLGADVFVCDSQTYGRPHNSLLNVLVHWGAITTLAYIGLCLSVVYRLVTVKRRLTRVFGVSLLSGLGYSLVSGVLDSPLSQLMAVLSIALYWASLTTTTPLSRTKPPYFLRLMTCLICISIALAISYRLFMRIHHYPVYDPNLVYKTQFWIGYNCLARPTLP</sequence>
<evidence type="ECO:0000256" key="3">
    <source>
        <dbReference type="ARBA" id="ARBA00022989"/>
    </source>
</evidence>
<feature type="transmembrane region" description="Helical" evidence="5">
    <location>
        <begin position="197"/>
        <end position="213"/>
    </location>
</feature>